<dbReference type="Proteomes" id="UP001642360">
    <property type="component" value="Unassembled WGS sequence"/>
</dbReference>
<keyword evidence="2" id="KW-1185">Reference proteome</keyword>
<dbReference type="EMBL" id="CAUOFW020001785">
    <property type="protein sequence ID" value="CAK9148699.1"/>
    <property type="molecule type" value="Genomic_DNA"/>
</dbReference>
<organism evidence="1 2">
    <name type="scientific">Ilex paraguariensis</name>
    <name type="common">yerba mate</name>
    <dbReference type="NCBI Taxonomy" id="185542"/>
    <lineage>
        <taxon>Eukaryota</taxon>
        <taxon>Viridiplantae</taxon>
        <taxon>Streptophyta</taxon>
        <taxon>Embryophyta</taxon>
        <taxon>Tracheophyta</taxon>
        <taxon>Spermatophyta</taxon>
        <taxon>Magnoliopsida</taxon>
        <taxon>eudicotyledons</taxon>
        <taxon>Gunneridae</taxon>
        <taxon>Pentapetalae</taxon>
        <taxon>asterids</taxon>
        <taxon>campanulids</taxon>
        <taxon>Aquifoliales</taxon>
        <taxon>Aquifoliaceae</taxon>
        <taxon>Ilex</taxon>
    </lineage>
</organism>
<accession>A0ABC8RUX2</accession>
<dbReference type="AlphaFoldDB" id="A0ABC8RUX2"/>
<reference evidence="1 2" key="1">
    <citation type="submission" date="2024-02" db="EMBL/GenBank/DDBJ databases">
        <authorList>
            <person name="Vignale AGUSTIN F."/>
            <person name="Sosa J E."/>
            <person name="Modenutti C."/>
        </authorList>
    </citation>
    <scope>NUCLEOTIDE SEQUENCE [LARGE SCALE GENOMIC DNA]</scope>
</reference>
<evidence type="ECO:0000313" key="2">
    <source>
        <dbReference type="Proteomes" id="UP001642360"/>
    </source>
</evidence>
<protein>
    <submittedName>
        <fullName evidence="1">Uncharacterized protein</fullName>
    </submittedName>
</protein>
<name>A0ABC8RUX2_9AQUA</name>
<sequence length="96" mass="10711">MACLTSNSGLQVERTRKHVGTSWAYIVGQDNPQLIGHLALEPTYGPQPKCQGLQFYILAHYAMLMGHVCEVRKWSSDKNSFLLIVSSTSSSFLKTH</sequence>
<gene>
    <name evidence="1" type="ORF">ILEXP_LOCUS16669</name>
</gene>
<proteinExistence type="predicted"/>
<comment type="caution">
    <text evidence="1">The sequence shown here is derived from an EMBL/GenBank/DDBJ whole genome shotgun (WGS) entry which is preliminary data.</text>
</comment>
<evidence type="ECO:0000313" key="1">
    <source>
        <dbReference type="EMBL" id="CAK9148699.1"/>
    </source>
</evidence>